<gene>
    <name evidence="1" type="ORF">BN874_570004</name>
</gene>
<evidence type="ECO:0000313" key="1">
    <source>
        <dbReference type="EMBL" id="CDH46716.1"/>
    </source>
</evidence>
<name>A0A7U7J3Z7_9GAMM</name>
<dbReference type="EMBL" id="CBTK010000273">
    <property type="protein sequence ID" value="CDH46716.1"/>
    <property type="molecule type" value="Genomic_DNA"/>
</dbReference>
<accession>A0A7U7J3Z7</accession>
<dbReference type="Pfam" id="PF06037">
    <property type="entry name" value="DUF922"/>
    <property type="match status" value="1"/>
</dbReference>
<reference evidence="1 2" key="1">
    <citation type="journal article" date="2014" name="ISME J.">
        <title>Candidatus Competibacter-lineage genomes retrieved from metagenomes reveal functional metabolic diversity.</title>
        <authorList>
            <person name="McIlroy S.J."/>
            <person name="Albertsen M."/>
            <person name="Andresen E.K."/>
            <person name="Saunders A.M."/>
            <person name="Kristiansen R."/>
            <person name="Stokholm-Bjerregaard M."/>
            <person name="Nielsen K.L."/>
            <person name="Nielsen P.H."/>
        </authorList>
    </citation>
    <scope>NUCLEOTIDE SEQUENCE [LARGE SCALE GENOMIC DNA]</scope>
    <source>
        <strain evidence="1 2">Run_B_J11</strain>
    </source>
</reference>
<dbReference type="AlphaFoldDB" id="A0A7U7J3Z7"/>
<organism evidence="1 2">
    <name type="scientific">Candidatus Contendobacter odensis Run_B_J11</name>
    <dbReference type="NCBI Taxonomy" id="1400861"/>
    <lineage>
        <taxon>Bacteria</taxon>
        <taxon>Pseudomonadati</taxon>
        <taxon>Pseudomonadota</taxon>
        <taxon>Gammaproteobacteria</taxon>
        <taxon>Candidatus Competibacteraceae</taxon>
        <taxon>Candidatus Contendibacter</taxon>
    </lineage>
</organism>
<evidence type="ECO:0008006" key="3">
    <source>
        <dbReference type="Google" id="ProtNLM"/>
    </source>
</evidence>
<dbReference type="Proteomes" id="UP000019184">
    <property type="component" value="Unassembled WGS sequence"/>
</dbReference>
<proteinExistence type="predicted"/>
<dbReference type="InterPro" id="IPR010321">
    <property type="entry name" value="DUF922"/>
</dbReference>
<sequence>MATPTFHEIQAAMTGFPRTLAWTNFRSVKTSPSPPHEAMTSASFSSTGWRVTLVKGEYRITGARVNVDINTGASFATASAQTSTDLLTHEQGHFDITGLIARDIISQILSLSYDESVVAVVRGVGNSSQARINWVTQEFQKDVNRIGREAKAALDRLQTDPVTGVDGIYDTQTNHSQNTTAQAVWNTRFQQAKITNTNFQLDLKLAGIL</sequence>
<evidence type="ECO:0000313" key="2">
    <source>
        <dbReference type="Proteomes" id="UP000019184"/>
    </source>
</evidence>
<keyword evidence="2" id="KW-1185">Reference proteome</keyword>
<dbReference type="RefSeq" id="WP_034435426.1">
    <property type="nucleotide sequence ID" value="NZ_CBTK010000273.1"/>
</dbReference>
<comment type="caution">
    <text evidence="1">The sequence shown here is derived from an EMBL/GenBank/DDBJ whole genome shotgun (WGS) entry which is preliminary data.</text>
</comment>
<dbReference type="OrthoDB" id="5431540at2"/>
<protein>
    <recommendedName>
        <fullName evidence="3">DUF922 domain-containing protein</fullName>
    </recommendedName>
</protein>